<dbReference type="InterPro" id="IPR001647">
    <property type="entry name" value="HTH_TetR"/>
</dbReference>
<dbReference type="PANTHER" id="PTHR43479:SF7">
    <property type="entry name" value="TETR-FAMILY TRANSCRIPTIONAL REGULATOR"/>
    <property type="match status" value="1"/>
</dbReference>
<dbReference type="RefSeq" id="WP_191706507.1">
    <property type="nucleotide sequence ID" value="NZ_JACSQA010000004.1"/>
</dbReference>
<reference evidence="4 5" key="1">
    <citation type="submission" date="2020-08" db="EMBL/GenBank/DDBJ databases">
        <title>A Genomic Blueprint of the Chicken Gut Microbiome.</title>
        <authorList>
            <person name="Gilroy R."/>
            <person name="Ravi A."/>
            <person name="Getino M."/>
            <person name="Pursley I."/>
            <person name="Horton D.L."/>
            <person name="Alikhan N.-F."/>
            <person name="Baker D."/>
            <person name="Gharbi K."/>
            <person name="Hall N."/>
            <person name="Watson M."/>
            <person name="Adriaenssens E.M."/>
            <person name="Foster-Nyarko E."/>
            <person name="Jarju S."/>
            <person name="Secka A."/>
            <person name="Antonio M."/>
            <person name="Oren A."/>
            <person name="Chaudhuri R."/>
            <person name="La Ragione R.M."/>
            <person name="Hildebrand F."/>
            <person name="Pallen M.J."/>
        </authorList>
    </citation>
    <scope>NUCLEOTIDE SEQUENCE [LARGE SCALE GENOMIC DNA]</scope>
    <source>
        <strain evidence="4 5">Re31</strain>
    </source>
</reference>
<dbReference type="Proteomes" id="UP000640930">
    <property type="component" value="Unassembled WGS sequence"/>
</dbReference>
<dbReference type="SUPFAM" id="SSF46689">
    <property type="entry name" value="Homeodomain-like"/>
    <property type="match status" value="1"/>
</dbReference>
<dbReference type="PANTHER" id="PTHR43479">
    <property type="entry name" value="ACREF/ENVCD OPERON REPRESSOR-RELATED"/>
    <property type="match status" value="1"/>
</dbReference>
<evidence type="ECO:0000256" key="2">
    <source>
        <dbReference type="PROSITE-ProRule" id="PRU00335"/>
    </source>
</evidence>
<proteinExistence type="predicted"/>
<dbReference type="InterPro" id="IPR050624">
    <property type="entry name" value="HTH-type_Tx_Regulator"/>
</dbReference>
<keyword evidence="5" id="KW-1185">Reference proteome</keyword>
<evidence type="ECO:0000256" key="1">
    <source>
        <dbReference type="ARBA" id="ARBA00023125"/>
    </source>
</evidence>
<keyword evidence="1 2" id="KW-0238">DNA-binding</keyword>
<comment type="caution">
    <text evidence="4">The sequence shown here is derived from an EMBL/GenBank/DDBJ whole genome shotgun (WGS) entry which is preliminary data.</text>
</comment>
<dbReference type="Gene3D" id="1.10.357.10">
    <property type="entry name" value="Tetracycline Repressor, domain 2"/>
    <property type="match status" value="1"/>
</dbReference>
<gene>
    <name evidence="4" type="ORF">H9636_04905</name>
</gene>
<evidence type="ECO:0000259" key="3">
    <source>
        <dbReference type="PROSITE" id="PS50977"/>
    </source>
</evidence>
<dbReference type="InterPro" id="IPR039532">
    <property type="entry name" value="TetR_C_Firmicutes"/>
</dbReference>
<feature type="DNA-binding region" description="H-T-H motif" evidence="2">
    <location>
        <begin position="36"/>
        <end position="55"/>
    </location>
</feature>
<accession>A0ABR8XA65</accession>
<dbReference type="Pfam" id="PF14278">
    <property type="entry name" value="TetR_C_8"/>
    <property type="match status" value="1"/>
</dbReference>
<organism evidence="4 5">
    <name type="scientific">Ureibacillus galli</name>
    <dbReference type="NCBI Taxonomy" id="2762222"/>
    <lineage>
        <taxon>Bacteria</taxon>
        <taxon>Bacillati</taxon>
        <taxon>Bacillota</taxon>
        <taxon>Bacilli</taxon>
        <taxon>Bacillales</taxon>
        <taxon>Caryophanaceae</taxon>
        <taxon>Ureibacillus</taxon>
    </lineage>
</organism>
<dbReference type="EMBL" id="JACSQA010000004">
    <property type="protein sequence ID" value="MBD8025992.1"/>
    <property type="molecule type" value="Genomic_DNA"/>
</dbReference>
<evidence type="ECO:0000313" key="4">
    <source>
        <dbReference type="EMBL" id="MBD8025992.1"/>
    </source>
</evidence>
<sequence length="184" mass="21942">MLMTKKEDPRSIRSKKMFKHAVFSLLAENPSIADLTVQKISNRAELNRTTFYLHYQDINDLLKQITDEIIDELSNKVDDLIHMKDLSNHEQFVILLDFLYDHRKFIGVLFEMRKFENELFHLLKKLVATRRENAEKAVIKEYVDIDIKVASMTGIIMWWLKDGIHFSSEYIARQMYLFQRPTKE</sequence>
<evidence type="ECO:0000313" key="5">
    <source>
        <dbReference type="Proteomes" id="UP000640930"/>
    </source>
</evidence>
<dbReference type="PROSITE" id="PS50977">
    <property type="entry name" value="HTH_TETR_2"/>
    <property type="match status" value="1"/>
</dbReference>
<feature type="domain" description="HTH tetR-type" evidence="3">
    <location>
        <begin position="12"/>
        <end position="73"/>
    </location>
</feature>
<name>A0ABR8XA65_9BACL</name>
<protein>
    <submittedName>
        <fullName evidence="4">TetR/AcrR family transcriptional regulator</fullName>
    </submittedName>
</protein>
<dbReference type="InterPro" id="IPR009057">
    <property type="entry name" value="Homeodomain-like_sf"/>
</dbReference>